<protein>
    <submittedName>
        <fullName evidence="2">Uncharacterized protein</fullName>
    </submittedName>
</protein>
<feature type="region of interest" description="Disordered" evidence="1">
    <location>
        <begin position="338"/>
        <end position="371"/>
    </location>
</feature>
<name>A0AA39HNY9_9BILA</name>
<dbReference type="Proteomes" id="UP001175271">
    <property type="component" value="Unassembled WGS sequence"/>
</dbReference>
<feature type="compositionally biased region" description="Basic residues" evidence="1">
    <location>
        <begin position="460"/>
        <end position="469"/>
    </location>
</feature>
<comment type="caution">
    <text evidence="2">The sequence shown here is derived from an EMBL/GenBank/DDBJ whole genome shotgun (WGS) entry which is preliminary data.</text>
</comment>
<feature type="compositionally biased region" description="Polar residues" evidence="1">
    <location>
        <begin position="447"/>
        <end position="457"/>
    </location>
</feature>
<proteinExistence type="predicted"/>
<organism evidence="2 3">
    <name type="scientific">Steinernema hermaphroditum</name>
    <dbReference type="NCBI Taxonomy" id="289476"/>
    <lineage>
        <taxon>Eukaryota</taxon>
        <taxon>Metazoa</taxon>
        <taxon>Ecdysozoa</taxon>
        <taxon>Nematoda</taxon>
        <taxon>Chromadorea</taxon>
        <taxon>Rhabditida</taxon>
        <taxon>Tylenchina</taxon>
        <taxon>Panagrolaimomorpha</taxon>
        <taxon>Strongyloidoidea</taxon>
        <taxon>Steinernematidae</taxon>
        <taxon>Steinernema</taxon>
    </lineage>
</organism>
<evidence type="ECO:0000313" key="2">
    <source>
        <dbReference type="EMBL" id="KAK0409405.1"/>
    </source>
</evidence>
<dbReference type="AlphaFoldDB" id="A0AA39HNY9"/>
<gene>
    <name evidence="2" type="ORF">QR680_004523</name>
</gene>
<evidence type="ECO:0000313" key="3">
    <source>
        <dbReference type="Proteomes" id="UP001175271"/>
    </source>
</evidence>
<accession>A0AA39HNY9</accession>
<feature type="region of interest" description="Disordered" evidence="1">
    <location>
        <begin position="389"/>
        <end position="532"/>
    </location>
</feature>
<feature type="compositionally biased region" description="Low complexity" evidence="1">
    <location>
        <begin position="434"/>
        <end position="446"/>
    </location>
</feature>
<evidence type="ECO:0000256" key="1">
    <source>
        <dbReference type="SAM" id="MobiDB-lite"/>
    </source>
</evidence>
<dbReference type="EMBL" id="JAUCMV010000003">
    <property type="protein sequence ID" value="KAK0409405.1"/>
    <property type="molecule type" value="Genomic_DNA"/>
</dbReference>
<reference evidence="2" key="1">
    <citation type="submission" date="2023-06" db="EMBL/GenBank/DDBJ databases">
        <title>Genomic analysis of the entomopathogenic nematode Steinernema hermaphroditum.</title>
        <authorList>
            <person name="Schwarz E.M."/>
            <person name="Heppert J.K."/>
            <person name="Baniya A."/>
            <person name="Schwartz H.T."/>
            <person name="Tan C.-H."/>
            <person name="Antoshechkin I."/>
            <person name="Sternberg P.W."/>
            <person name="Goodrich-Blair H."/>
            <person name="Dillman A.R."/>
        </authorList>
    </citation>
    <scope>NUCLEOTIDE SEQUENCE</scope>
    <source>
        <strain evidence="2">PS9179</strain>
        <tissue evidence="2">Whole animal</tissue>
    </source>
</reference>
<keyword evidence="3" id="KW-1185">Reference proteome</keyword>
<sequence length="532" mass="58864">MDVPPGPSCRRSTSVSAVSLLNMSLATDLEAQAVSEIVGTFRDVLNTMRHERFSMDDRTIVMCSLKCLIGDYLSFDEYAQNLRRVIGEHPSVSEESRQFVDAALPMLRQRMRAANFLVDDVSVNEEFGVFKHSTSPEGHAVVSLFATGMAECMFAIQDNVQAICQNIIKRTHEAQAMNTTSASHQSKIEPYPPGSQVFRSLLFCLNEVSLPTMDLANMIAHLKCLIAGLIESRKFLQTVEPLLANLAFRFPSLKMVTLPYLLDDAIPSLRRAMEIEDVVVDGCNINRELGVFMHDPDGAPAWSTAVLMVGNTESRLGIDEEVRNIVCSLTNSVVKRPRISPKVSSGSSSNGLKTPRDAPTPRTASVRRGKKLDVSISKQIEAVTAKISKARVSDTNNNNARSRALGTSVTSRSSVGNEKVKPRYTLPTSERTLRSMSRMSMAGSSRETQASAMTTSSVERRRRSPKRKYEKNEELSTPTLQPAKIPKMTHSAEGNVFRRVTRLLARSMSLSSNKIRLKATPVRASQERPKKQ</sequence>
<feature type="compositionally biased region" description="Polar residues" evidence="1">
    <location>
        <begin position="393"/>
        <end position="416"/>
    </location>
</feature>